<evidence type="ECO:0008006" key="5">
    <source>
        <dbReference type="Google" id="ProtNLM"/>
    </source>
</evidence>
<keyword evidence="2" id="KW-0175">Coiled coil</keyword>
<dbReference type="Pfam" id="PF07362">
    <property type="entry name" value="CcdA"/>
    <property type="match status" value="1"/>
</dbReference>
<sequence>MGEWVTTSTKVRREILEKAKEYNINVSEVLRKALEEEVKKKEEEHARRLLDLASKEVAKINTDEVVEELKKWRKER</sequence>
<accession>A0A2U9IDB0</accession>
<name>A0A2U9IDB0_9CREN</name>
<evidence type="ECO:0000256" key="1">
    <source>
        <dbReference type="ARBA" id="ARBA00022649"/>
    </source>
</evidence>
<dbReference type="GeneID" id="36831435"/>
<dbReference type="AlphaFoldDB" id="A0A2U9IDB0"/>
<proteinExistence type="predicted"/>
<evidence type="ECO:0000256" key="2">
    <source>
        <dbReference type="SAM" id="Coils"/>
    </source>
</evidence>
<keyword evidence="1" id="KW-1277">Toxin-antitoxin system</keyword>
<dbReference type="EMBL" id="CP029289">
    <property type="protein sequence ID" value="AWR94017.1"/>
    <property type="molecule type" value="Genomic_DNA"/>
</dbReference>
<feature type="coiled-coil region" evidence="2">
    <location>
        <begin position="24"/>
        <end position="51"/>
    </location>
</feature>
<evidence type="ECO:0000313" key="3">
    <source>
        <dbReference type="EMBL" id="AWR94017.1"/>
    </source>
</evidence>
<organism evidence="3 4">
    <name type="scientific">Acidianus brierleyi</name>
    <dbReference type="NCBI Taxonomy" id="41673"/>
    <lineage>
        <taxon>Archaea</taxon>
        <taxon>Thermoproteota</taxon>
        <taxon>Thermoprotei</taxon>
        <taxon>Sulfolobales</taxon>
        <taxon>Sulfolobaceae</taxon>
        <taxon>Acidianus</taxon>
    </lineage>
</organism>
<dbReference type="Proteomes" id="UP000248044">
    <property type="component" value="Chromosome"/>
</dbReference>
<protein>
    <recommendedName>
        <fullName evidence="5">VapB-type antitoxin</fullName>
    </recommendedName>
</protein>
<evidence type="ECO:0000313" key="4">
    <source>
        <dbReference type="Proteomes" id="UP000248044"/>
    </source>
</evidence>
<dbReference type="InterPro" id="IPR009956">
    <property type="entry name" value="Post-segregation_anti-tox_CcdA"/>
</dbReference>
<keyword evidence="4" id="KW-1185">Reference proteome</keyword>
<dbReference type="RefSeq" id="WP_110269900.1">
    <property type="nucleotide sequence ID" value="NZ_CP029289.2"/>
</dbReference>
<dbReference type="KEGG" id="abri:DFR85_04725"/>
<reference evidence="3 4" key="1">
    <citation type="submission" date="2018-05" db="EMBL/GenBank/DDBJ databases">
        <title>Complete Genome Sequences of Extremely Thermoacidophilic, Metal-Mobilizing Type-Strain Members of the Archaeal Family Sulfolobaceae: Acidianus brierleyi DSM-1651T, Acidianus sulfidivorans DSM-18786T, Metallosphaera hakonensis DSM-7519T, and Metallosphaera prunae DSM-10039T.</title>
        <authorList>
            <person name="Counts J.A."/>
            <person name="Kelly R.M."/>
        </authorList>
    </citation>
    <scope>NUCLEOTIDE SEQUENCE [LARGE SCALE GENOMIC DNA]</scope>
    <source>
        <strain evidence="3 4">DSM 1651</strain>
    </source>
</reference>
<gene>
    <name evidence="3" type="ORF">DFR85_04725</name>
</gene>